<comment type="similarity">
    <text evidence="1 2">Belongs to the small heat shock protein (HSP20) family.</text>
</comment>
<dbReference type="Proteomes" id="UP001056539">
    <property type="component" value="Chromosome"/>
</dbReference>
<accession>A0AAX3BAW4</accession>
<sequence length="111" mass="12900">MEKRKLIPASDIYENENAYVILMEMPGIDKSTLSVKVDEERLIVEAKTVEIGKEWRPIDTEFELGEYHREFRIGPKVNRETIEASYQDGILTITLNKAEDFKPRQIEVKTA</sequence>
<keyword evidence="5" id="KW-1185">Reference proteome</keyword>
<gene>
    <name evidence="4" type="ORF">KDW03_07695</name>
</gene>
<dbReference type="InterPro" id="IPR008978">
    <property type="entry name" value="HSP20-like_chaperone"/>
</dbReference>
<dbReference type="CDD" id="cd06464">
    <property type="entry name" value="ACD_sHsps-like"/>
    <property type="match status" value="1"/>
</dbReference>
<feature type="domain" description="SHSP" evidence="3">
    <location>
        <begin position="1"/>
        <end position="111"/>
    </location>
</feature>
<evidence type="ECO:0000313" key="5">
    <source>
        <dbReference type="Proteomes" id="UP001056539"/>
    </source>
</evidence>
<dbReference type="KEGG" id="taqu:KDW03_07695"/>
<dbReference type="EMBL" id="CP073355">
    <property type="protein sequence ID" value="URA09370.1"/>
    <property type="molecule type" value="Genomic_DNA"/>
</dbReference>
<dbReference type="Pfam" id="PF00011">
    <property type="entry name" value="HSP20"/>
    <property type="match status" value="1"/>
</dbReference>
<proteinExistence type="inferred from homology"/>
<name>A0AAX3BAW4_9SPIR</name>
<organism evidence="4 5">
    <name type="scientific">Thermospira aquatica</name>
    <dbReference type="NCBI Taxonomy" id="2828656"/>
    <lineage>
        <taxon>Bacteria</taxon>
        <taxon>Pseudomonadati</taxon>
        <taxon>Spirochaetota</taxon>
        <taxon>Spirochaetia</taxon>
        <taxon>Brevinematales</taxon>
        <taxon>Thermospiraceae</taxon>
        <taxon>Thermospira</taxon>
    </lineage>
</organism>
<dbReference type="PROSITE" id="PS01031">
    <property type="entry name" value="SHSP"/>
    <property type="match status" value="1"/>
</dbReference>
<evidence type="ECO:0000259" key="3">
    <source>
        <dbReference type="PROSITE" id="PS01031"/>
    </source>
</evidence>
<evidence type="ECO:0000256" key="2">
    <source>
        <dbReference type="RuleBase" id="RU003616"/>
    </source>
</evidence>
<dbReference type="InterPro" id="IPR002068">
    <property type="entry name" value="A-crystallin/Hsp20_dom"/>
</dbReference>
<dbReference type="InterPro" id="IPR031107">
    <property type="entry name" value="Small_HSP"/>
</dbReference>
<reference evidence="4" key="1">
    <citation type="submission" date="2021-04" db="EMBL/GenBank/DDBJ databases">
        <authorList>
            <person name="Postec A."/>
        </authorList>
    </citation>
    <scope>NUCLEOTIDE SEQUENCE</scope>
    <source>
        <strain evidence="4">F1F22</strain>
    </source>
</reference>
<dbReference type="AlphaFoldDB" id="A0AAX3BAW4"/>
<dbReference type="Gene3D" id="2.60.40.790">
    <property type="match status" value="1"/>
</dbReference>
<evidence type="ECO:0000256" key="1">
    <source>
        <dbReference type="PROSITE-ProRule" id="PRU00285"/>
    </source>
</evidence>
<evidence type="ECO:0000313" key="4">
    <source>
        <dbReference type="EMBL" id="URA09370.1"/>
    </source>
</evidence>
<protein>
    <submittedName>
        <fullName evidence="4">Hsp20/alpha crystallin family protein</fullName>
    </submittedName>
</protein>
<dbReference type="RefSeq" id="WP_271434497.1">
    <property type="nucleotide sequence ID" value="NZ_CP073355.1"/>
</dbReference>
<dbReference type="SUPFAM" id="SSF49764">
    <property type="entry name" value="HSP20-like chaperones"/>
    <property type="match status" value="1"/>
</dbReference>
<reference evidence="4" key="2">
    <citation type="submission" date="2022-06" db="EMBL/GenBank/DDBJ databases">
        <title>Thermospira aquatica gen. nov., sp. nov.</title>
        <authorList>
            <person name="Ben Ali Gam Z."/>
            <person name="Labat M."/>
        </authorList>
    </citation>
    <scope>NUCLEOTIDE SEQUENCE</scope>
    <source>
        <strain evidence="4">F1F22</strain>
    </source>
</reference>
<dbReference type="PANTHER" id="PTHR11527">
    <property type="entry name" value="HEAT-SHOCK PROTEIN 20 FAMILY MEMBER"/>
    <property type="match status" value="1"/>
</dbReference>